<dbReference type="Gene3D" id="3.40.50.720">
    <property type="entry name" value="NAD(P)-binding Rossmann-like Domain"/>
    <property type="match status" value="1"/>
</dbReference>
<accession>A0A455SHQ1</accession>
<dbReference type="Gene3D" id="3.90.180.10">
    <property type="entry name" value="Medium-chain alcohol dehydrogenases, catalytic domain"/>
    <property type="match status" value="1"/>
</dbReference>
<proteinExistence type="predicted"/>
<protein>
    <recommendedName>
        <fullName evidence="2">Alcohol dehydrogenase-like C-terminal domain-containing protein</fullName>
    </recommendedName>
</protein>
<organism evidence="1">
    <name type="scientific">Thermosporothrix sp. COM3</name>
    <dbReference type="NCBI Taxonomy" id="2490863"/>
    <lineage>
        <taxon>Bacteria</taxon>
        <taxon>Bacillati</taxon>
        <taxon>Chloroflexota</taxon>
        <taxon>Ktedonobacteria</taxon>
        <taxon>Ktedonobacterales</taxon>
        <taxon>Thermosporotrichaceae</taxon>
        <taxon>Thermosporothrix</taxon>
    </lineage>
</organism>
<sequence>MLIKGSRNALSQSQKGVQKIGDEFGQRYGVRFTVPMVHPSGEQMAQLTQIAEEGKLKTYLDGVFPLQEAGRAHTLIESGHVRGKLVSGTREAQWWPPWKGEATHSIWQLP</sequence>
<evidence type="ECO:0000313" key="1">
    <source>
        <dbReference type="EMBL" id="BBH87090.1"/>
    </source>
</evidence>
<dbReference type="EMBL" id="AP019376">
    <property type="protein sequence ID" value="BBH87090.1"/>
    <property type="molecule type" value="Genomic_DNA"/>
</dbReference>
<evidence type="ECO:0008006" key="2">
    <source>
        <dbReference type="Google" id="ProtNLM"/>
    </source>
</evidence>
<reference evidence="1" key="1">
    <citation type="submission" date="2018-12" db="EMBL/GenBank/DDBJ databases">
        <title>Novel natural products biosynthetic potential of the class Ktedonobacteria.</title>
        <authorList>
            <person name="Zheng Y."/>
            <person name="Saitou A."/>
            <person name="Wang C.M."/>
            <person name="Toyoda A."/>
            <person name="Minakuchi Y."/>
            <person name="Sekiguchi Y."/>
            <person name="Ueda K."/>
            <person name="Takano H."/>
            <person name="Sakai Y."/>
            <person name="Yokota A."/>
            <person name="Yabe S."/>
        </authorList>
    </citation>
    <scope>NUCLEOTIDE SEQUENCE</scope>
    <source>
        <strain evidence="1">COM3</strain>
    </source>
</reference>
<dbReference type="Pfam" id="PF13602">
    <property type="entry name" value="ADH_zinc_N_2"/>
    <property type="match status" value="1"/>
</dbReference>
<name>A0A455SHQ1_9CHLR</name>
<dbReference type="AlphaFoldDB" id="A0A455SHQ1"/>
<gene>
    <name evidence="1" type="ORF">KTC_18410</name>
</gene>